<evidence type="ECO:0000259" key="2">
    <source>
        <dbReference type="Pfam" id="PF07727"/>
    </source>
</evidence>
<organism evidence="3 4">
    <name type="scientific">Lithospermum erythrorhizon</name>
    <name type="common">Purple gromwell</name>
    <name type="synonym">Lithospermum officinale var. erythrorhizon</name>
    <dbReference type="NCBI Taxonomy" id="34254"/>
    <lineage>
        <taxon>Eukaryota</taxon>
        <taxon>Viridiplantae</taxon>
        <taxon>Streptophyta</taxon>
        <taxon>Embryophyta</taxon>
        <taxon>Tracheophyta</taxon>
        <taxon>Spermatophyta</taxon>
        <taxon>Magnoliopsida</taxon>
        <taxon>eudicotyledons</taxon>
        <taxon>Gunneridae</taxon>
        <taxon>Pentapetalae</taxon>
        <taxon>asterids</taxon>
        <taxon>lamiids</taxon>
        <taxon>Boraginales</taxon>
        <taxon>Boraginaceae</taxon>
        <taxon>Boraginoideae</taxon>
        <taxon>Lithospermeae</taxon>
        <taxon>Lithospermum</taxon>
    </lineage>
</organism>
<dbReference type="PANTHER" id="PTHR11439">
    <property type="entry name" value="GAG-POL-RELATED RETROTRANSPOSON"/>
    <property type="match status" value="1"/>
</dbReference>
<evidence type="ECO:0000313" key="3">
    <source>
        <dbReference type="EMBL" id="GAA0166604.1"/>
    </source>
</evidence>
<evidence type="ECO:0000256" key="1">
    <source>
        <dbReference type="SAM" id="MobiDB-lite"/>
    </source>
</evidence>
<reference evidence="3 4" key="1">
    <citation type="submission" date="2024-01" db="EMBL/GenBank/DDBJ databases">
        <title>The complete chloroplast genome sequence of Lithospermum erythrorhizon: insights into the phylogenetic relationship among Boraginaceae species and the maternal lineages of purple gromwells.</title>
        <authorList>
            <person name="Okada T."/>
            <person name="Watanabe K."/>
        </authorList>
    </citation>
    <scope>NUCLEOTIDE SEQUENCE [LARGE SCALE GENOMIC DNA]</scope>
</reference>
<protein>
    <recommendedName>
        <fullName evidence="2">Reverse transcriptase Ty1/copia-type domain-containing protein</fullName>
    </recommendedName>
</protein>
<sequence length="294" mass="32424">MVGLFGKPYFISKEEPKDVKATLLDEHWINAMYTQIEGVDFEETLAPVARLEAIRLLLALACLLKFKLYQMNVKSAFLNGNTEDRKSTSGGCFLLGNNLVSWFSKKQNYVSLSTVEAEYCDAGSSCIQLLWMKQMIEEYGVKQGKGDQIQPKHSDVGGKGNTQVPPSVDNTRKGSTDTLIKSVEDGDKADIPISRVDIDVSLNCPDKDNVGDDKEDVPEKISEDVEGVNPSVKDTSDDTSYKSVKTHSFVHPTMAELLASMKATKLGNVRGGRIKRSLRKQGVPVRHVKGSHLV</sequence>
<dbReference type="InterPro" id="IPR013103">
    <property type="entry name" value="RVT_2"/>
</dbReference>
<name>A0AAV3QRE7_LITER</name>
<proteinExistence type="predicted"/>
<dbReference type="Proteomes" id="UP001454036">
    <property type="component" value="Unassembled WGS sequence"/>
</dbReference>
<dbReference type="PANTHER" id="PTHR11439:SF486">
    <property type="entry name" value="RLK (RECEPTOR-LIKE KINASE) PROTEIN, PUTATIVE-RELATED"/>
    <property type="match status" value="1"/>
</dbReference>
<dbReference type="CDD" id="cd09272">
    <property type="entry name" value="RNase_HI_RT_Ty1"/>
    <property type="match status" value="1"/>
</dbReference>
<accession>A0AAV3QRE7</accession>
<comment type="caution">
    <text evidence="3">The sequence shown here is derived from an EMBL/GenBank/DDBJ whole genome shotgun (WGS) entry which is preliminary data.</text>
</comment>
<feature type="region of interest" description="Disordered" evidence="1">
    <location>
        <begin position="144"/>
        <end position="174"/>
    </location>
</feature>
<dbReference type="EMBL" id="BAABME010005788">
    <property type="protein sequence ID" value="GAA0166604.1"/>
    <property type="molecule type" value="Genomic_DNA"/>
</dbReference>
<dbReference type="Pfam" id="PF07727">
    <property type="entry name" value="RVT_2"/>
    <property type="match status" value="1"/>
</dbReference>
<gene>
    <name evidence="3" type="ORF">LIER_21724</name>
</gene>
<keyword evidence="4" id="KW-1185">Reference proteome</keyword>
<evidence type="ECO:0000313" key="4">
    <source>
        <dbReference type="Proteomes" id="UP001454036"/>
    </source>
</evidence>
<dbReference type="AlphaFoldDB" id="A0AAV3QRE7"/>
<feature type="domain" description="Reverse transcriptase Ty1/copia-type" evidence="2">
    <location>
        <begin position="31"/>
        <end position="83"/>
    </location>
</feature>